<dbReference type="PANTHER" id="PTHR13948:SF38">
    <property type="entry name" value="D111_G-PATCH DOMAIN-CONTAINING PROTEIN"/>
    <property type="match status" value="1"/>
</dbReference>
<evidence type="ECO:0000256" key="1">
    <source>
        <dbReference type="ARBA" id="ARBA00004123"/>
    </source>
</evidence>
<evidence type="ECO:0000256" key="2">
    <source>
        <dbReference type="ARBA" id="ARBA00023242"/>
    </source>
</evidence>
<gene>
    <name evidence="4" type="ORF">SDJN03_16018</name>
</gene>
<proteinExistence type="predicted"/>
<dbReference type="Pfam" id="PF17780">
    <property type="entry name" value="OCRE"/>
    <property type="match status" value="1"/>
</dbReference>
<dbReference type="GO" id="GO:0003723">
    <property type="term" value="F:RNA binding"/>
    <property type="evidence" value="ECO:0007669"/>
    <property type="project" value="TreeGrafter"/>
</dbReference>
<feature type="non-terminal residue" evidence="4">
    <location>
        <position position="1"/>
    </location>
</feature>
<dbReference type="PANTHER" id="PTHR13948">
    <property type="entry name" value="RNA-BINDING PROTEIN"/>
    <property type="match status" value="1"/>
</dbReference>
<keyword evidence="2" id="KW-0539">Nucleus</keyword>
<evidence type="ECO:0000259" key="3">
    <source>
        <dbReference type="Pfam" id="PF17780"/>
    </source>
</evidence>
<dbReference type="GO" id="GO:0005634">
    <property type="term" value="C:nucleus"/>
    <property type="evidence" value="ECO:0007669"/>
    <property type="project" value="UniProtKB-SubCell"/>
</dbReference>
<dbReference type="Proteomes" id="UP000685013">
    <property type="component" value="Chromosome 11"/>
</dbReference>
<feature type="domain" description="OCRE" evidence="3">
    <location>
        <begin position="18"/>
        <end position="56"/>
    </location>
</feature>
<comment type="caution">
    <text evidence="4">The sequence shown here is derived from an EMBL/GenBank/DDBJ whole genome shotgun (WGS) entry which is preliminary data.</text>
</comment>
<evidence type="ECO:0000313" key="5">
    <source>
        <dbReference type="Proteomes" id="UP000685013"/>
    </source>
</evidence>
<protein>
    <recommendedName>
        <fullName evidence="3">OCRE domain-containing protein</fullName>
    </recommendedName>
</protein>
<accession>A0AAV6MT42</accession>
<dbReference type="CDD" id="cd16074">
    <property type="entry name" value="OCRE"/>
    <property type="match status" value="1"/>
</dbReference>
<dbReference type="GO" id="GO:0000398">
    <property type="term" value="P:mRNA splicing, via spliceosome"/>
    <property type="evidence" value="ECO:0007669"/>
    <property type="project" value="TreeGrafter"/>
</dbReference>
<dbReference type="AlphaFoldDB" id="A0AAV6MT42"/>
<dbReference type="EMBL" id="JAGKQH010000011">
    <property type="protein sequence ID" value="KAG6587453.1"/>
    <property type="molecule type" value="Genomic_DNA"/>
</dbReference>
<organism evidence="4 5">
    <name type="scientific">Cucurbita argyrosperma subsp. sororia</name>
    <dbReference type="NCBI Taxonomy" id="37648"/>
    <lineage>
        <taxon>Eukaryota</taxon>
        <taxon>Viridiplantae</taxon>
        <taxon>Streptophyta</taxon>
        <taxon>Embryophyta</taxon>
        <taxon>Tracheophyta</taxon>
        <taxon>Spermatophyta</taxon>
        <taxon>Magnoliopsida</taxon>
        <taxon>eudicotyledons</taxon>
        <taxon>Gunneridae</taxon>
        <taxon>Pentapetalae</taxon>
        <taxon>rosids</taxon>
        <taxon>fabids</taxon>
        <taxon>Cucurbitales</taxon>
        <taxon>Cucurbitaceae</taxon>
        <taxon>Cucurbiteae</taxon>
        <taxon>Cucurbita</taxon>
    </lineage>
</organism>
<evidence type="ECO:0000313" key="4">
    <source>
        <dbReference type="EMBL" id="KAG6587453.1"/>
    </source>
</evidence>
<dbReference type="InterPro" id="IPR041591">
    <property type="entry name" value="OCRE"/>
</dbReference>
<comment type="subcellular location">
    <subcellularLocation>
        <location evidence="1">Nucleus</location>
    </subcellularLocation>
</comment>
<name>A0AAV6MT42_9ROSI</name>
<keyword evidence="5" id="KW-1185">Reference proteome</keyword>
<sequence length="79" mass="9211">MERATKSGSEELQDSHCSFVWDEKSRLYFHSSSGFYLDPVADWYYSSRDGSYYKFENGSYVLLQSNEQVKNVRCVVISC</sequence>
<reference evidence="4 5" key="1">
    <citation type="journal article" date="2021" name="Hortic Res">
        <title>The domestication of Cucurbita argyrosperma as revealed by the genome of its wild relative.</title>
        <authorList>
            <person name="Barrera-Redondo J."/>
            <person name="Sanchez-de la Vega G."/>
            <person name="Aguirre-Liguori J.A."/>
            <person name="Castellanos-Morales G."/>
            <person name="Gutierrez-Guerrero Y.T."/>
            <person name="Aguirre-Dugua X."/>
            <person name="Aguirre-Planter E."/>
            <person name="Tenaillon M.I."/>
            <person name="Lira-Saade R."/>
            <person name="Eguiarte L.E."/>
        </authorList>
    </citation>
    <scope>NUCLEOTIDE SEQUENCE [LARGE SCALE GENOMIC DNA]</scope>
    <source>
        <strain evidence="4">JBR-2021</strain>
    </source>
</reference>